<protein>
    <recommendedName>
        <fullName evidence="4">K Homology domain-containing protein</fullName>
    </recommendedName>
</protein>
<evidence type="ECO:0000259" key="4">
    <source>
        <dbReference type="SMART" id="SM00322"/>
    </source>
</evidence>
<feature type="domain" description="K Homology" evidence="4">
    <location>
        <begin position="950"/>
        <end position="1022"/>
    </location>
</feature>
<organism evidence="5 6">
    <name type="scientific">Prorocentrum cordatum</name>
    <dbReference type="NCBI Taxonomy" id="2364126"/>
    <lineage>
        <taxon>Eukaryota</taxon>
        <taxon>Sar</taxon>
        <taxon>Alveolata</taxon>
        <taxon>Dinophyceae</taxon>
        <taxon>Prorocentrales</taxon>
        <taxon>Prorocentraceae</taxon>
        <taxon>Prorocentrum</taxon>
    </lineage>
</organism>
<evidence type="ECO:0000313" key="5">
    <source>
        <dbReference type="EMBL" id="CAK0893296.1"/>
    </source>
</evidence>
<reference evidence="5" key="1">
    <citation type="submission" date="2023-10" db="EMBL/GenBank/DDBJ databases">
        <authorList>
            <person name="Chen Y."/>
            <person name="Shah S."/>
            <person name="Dougan E. K."/>
            <person name="Thang M."/>
            <person name="Chan C."/>
        </authorList>
    </citation>
    <scope>NUCLEOTIDE SEQUENCE [LARGE SCALE GENOMIC DNA]</scope>
</reference>
<name>A0ABN9X201_9DINO</name>
<feature type="domain" description="K Homology" evidence="4">
    <location>
        <begin position="811"/>
        <end position="877"/>
    </location>
</feature>
<accession>A0ABN9X201</accession>
<feature type="region of interest" description="Disordered" evidence="3">
    <location>
        <begin position="895"/>
        <end position="951"/>
    </location>
</feature>
<evidence type="ECO:0000313" key="6">
    <source>
        <dbReference type="Proteomes" id="UP001189429"/>
    </source>
</evidence>
<dbReference type="InterPro" id="IPR036612">
    <property type="entry name" value="KH_dom_type_1_sf"/>
</dbReference>
<dbReference type="Proteomes" id="UP001189429">
    <property type="component" value="Unassembled WGS sequence"/>
</dbReference>
<feature type="region of interest" description="Disordered" evidence="3">
    <location>
        <begin position="380"/>
        <end position="439"/>
    </location>
</feature>
<evidence type="ECO:0000256" key="2">
    <source>
        <dbReference type="PROSITE-ProRule" id="PRU00117"/>
    </source>
</evidence>
<feature type="compositionally biased region" description="Basic and acidic residues" evidence="3">
    <location>
        <begin position="895"/>
        <end position="940"/>
    </location>
</feature>
<evidence type="ECO:0000256" key="3">
    <source>
        <dbReference type="SAM" id="MobiDB-lite"/>
    </source>
</evidence>
<dbReference type="Gene3D" id="3.30.1370.10">
    <property type="entry name" value="K Homology domain, type 1"/>
    <property type="match status" value="2"/>
</dbReference>
<dbReference type="CDD" id="cd00105">
    <property type="entry name" value="KH-I"/>
    <property type="match status" value="2"/>
</dbReference>
<feature type="compositionally biased region" description="Basic and acidic residues" evidence="3">
    <location>
        <begin position="420"/>
        <end position="432"/>
    </location>
</feature>
<proteinExistence type="predicted"/>
<feature type="region of interest" description="Disordered" evidence="3">
    <location>
        <begin position="318"/>
        <end position="344"/>
    </location>
</feature>
<dbReference type="InterPro" id="IPR004087">
    <property type="entry name" value="KH_dom"/>
</dbReference>
<comment type="caution">
    <text evidence="5">The sequence shown here is derived from an EMBL/GenBank/DDBJ whole genome shotgun (WGS) entry which is preliminary data.</text>
</comment>
<feature type="region of interest" description="Disordered" evidence="3">
    <location>
        <begin position="28"/>
        <end position="48"/>
    </location>
</feature>
<dbReference type="SUPFAM" id="SSF54791">
    <property type="entry name" value="Eukaryotic type KH-domain (KH-domain type I)"/>
    <property type="match status" value="2"/>
</dbReference>
<feature type="compositionally biased region" description="Acidic residues" evidence="3">
    <location>
        <begin position="410"/>
        <end position="419"/>
    </location>
</feature>
<gene>
    <name evidence="5" type="ORF">PCOR1329_LOCUS72674</name>
</gene>
<dbReference type="InterPro" id="IPR004088">
    <property type="entry name" value="KH_dom_type_1"/>
</dbReference>
<keyword evidence="6" id="KW-1185">Reference proteome</keyword>
<keyword evidence="1" id="KW-0677">Repeat</keyword>
<keyword evidence="2" id="KW-0694">RNA-binding</keyword>
<sequence>MCDPARRGSKGLSVPKWLKDLRQAQDALGEAPCSAAPSGSGRSTAQIGYDPTSTPPVAWRLQGSSTVPETTTDIFHENIDEAKDHEMMSARFHDGTVHQLATYTVAQHKAAQSGVDKMKTTKFKGWRQQTAGGAEVKVVEKSLYKVGDYITKGMIMTVDGSQKCQLAYCHYDREFAKTWLEKMAAKFVKGKKTIEQIIAHAGRDEAARRMVDKQGLTERALAAIDELAATDDEGAESEISGTAQHDDGHVGFIDLEQLHLTPDEWNAMTEDQKLRACGQLKAQSTLAEDTQALLDQHKEVIADQHRAWAAHELRRRQVDGPIPVEDSPDAADRLAQSAAPPPGSMSAIAAVVRPSAIYDGGGYSMAHELEVDRLRLEDAGGAPGQTAARSCASEPPAEQQSQVLAGEPEAAVEPEAAGEPEEKAETRSEKLECAPPKTARAAAEQHLKRLVQMRGDGSGHHPCHPPVAGLSKGGEPSLESVAGKRGARGEVEAIKAVEENNCKFTKRSALGLRWDRKMKDAKFKAQFEAAPDAAKFKADWVKEIYDGAVRKHRTHTKEVSETWMNQGKLLTFLRMCWEEGGPTGHKDRQIVKDIMTTCGKCIDLGWPFCQVDPWSGAQKYLYFELQYREEFMEKWSETTCQEHENNAVADSQPTEKPKPTPKKKAPDESAAALRDSKKLVVMAQSALAAARSLRRAIETSGGWEWAMTDAVQGKLKTMSGKLEKEIKAVEMGQMFMNGFDAKQVKAKLDSKTIASQARMLKDLEETIDIRKKDPDTCQVVINGDAASIERASVAVKAVADGIAGHVSPSFQHVSLPFTLTRNQLGLTIGRQGARIQSIKAVCAVRIDCDHGTCEGRRISGPPENVTRAKEIIDRIVETEHNDYPEGQNEVINRMIEETERPRRPREAERAADAGAERPRRLREAERAADAGAERPRRPCETEPAVDAGADADEAVVELDRKGAARYLIDRQGDMARRISQESRARVRVENSRGSSEGPPCVRITGTFEAVDRARGMVLDVLQASAPALRAAARPGGVDGTGAAEWPEWTDARGVRRLSACSGH</sequence>
<dbReference type="Pfam" id="PF00013">
    <property type="entry name" value="KH_1"/>
    <property type="match status" value="2"/>
</dbReference>
<dbReference type="EMBL" id="CAUYUJ010019727">
    <property type="protein sequence ID" value="CAK0893296.1"/>
    <property type="molecule type" value="Genomic_DNA"/>
</dbReference>
<feature type="region of interest" description="Disordered" evidence="3">
    <location>
        <begin position="642"/>
        <end position="671"/>
    </location>
</feature>
<evidence type="ECO:0000256" key="1">
    <source>
        <dbReference type="ARBA" id="ARBA00022737"/>
    </source>
</evidence>
<dbReference type="PANTHER" id="PTHR10288">
    <property type="entry name" value="KH DOMAIN CONTAINING RNA BINDING PROTEIN"/>
    <property type="match status" value="1"/>
</dbReference>
<dbReference type="SMART" id="SM00322">
    <property type="entry name" value="KH"/>
    <property type="match status" value="2"/>
</dbReference>
<dbReference type="PROSITE" id="PS50084">
    <property type="entry name" value="KH_TYPE_1"/>
    <property type="match status" value="2"/>
</dbReference>